<dbReference type="InterPro" id="IPR007110">
    <property type="entry name" value="Ig-like_dom"/>
</dbReference>
<keyword evidence="2" id="KW-0732">Signal</keyword>
<organism evidence="4 5">
    <name type="scientific">Piaya cayana</name>
    <name type="common">Common squirrel cuckoo</name>
    <dbReference type="NCBI Taxonomy" id="33601"/>
    <lineage>
        <taxon>Eukaryota</taxon>
        <taxon>Metazoa</taxon>
        <taxon>Chordata</taxon>
        <taxon>Craniata</taxon>
        <taxon>Vertebrata</taxon>
        <taxon>Euteleostomi</taxon>
        <taxon>Archelosauria</taxon>
        <taxon>Archosauria</taxon>
        <taxon>Dinosauria</taxon>
        <taxon>Saurischia</taxon>
        <taxon>Theropoda</taxon>
        <taxon>Coelurosauria</taxon>
        <taxon>Aves</taxon>
        <taxon>Neognathae</taxon>
        <taxon>Neoaves</taxon>
        <taxon>Otidimorphae</taxon>
        <taxon>Cuculiformes</taxon>
        <taxon>Coccyzidae</taxon>
        <taxon>Piaya</taxon>
    </lineage>
</organism>
<dbReference type="Gene3D" id="2.60.40.10">
    <property type="entry name" value="Immunoglobulins"/>
    <property type="match status" value="1"/>
</dbReference>
<dbReference type="InterPro" id="IPR039089">
    <property type="entry name" value="IGSF6"/>
</dbReference>
<feature type="transmembrane region" description="Helical" evidence="1">
    <location>
        <begin position="149"/>
        <end position="175"/>
    </location>
</feature>
<evidence type="ECO:0000313" key="4">
    <source>
        <dbReference type="EMBL" id="NWH72925.1"/>
    </source>
</evidence>
<dbReference type="Pfam" id="PF07686">
    <property type="entry name" value="V-set"/>
    <property type="match status" value="1"/>
</dbReference>
<keyword evidence="1" id="KW-1133">Transmembrane helix</keyword>
<keyword evidence="1" id="KW-0812">Transmembrane</keyword>
<dbReference type="PANTHER" id="PTHR15297:SF2">
    <property type="entry name" value="IMMUNOGLOBULIN SUPERFAMILY MEMBER 6"/>
    <property type="match status" value="1"/>
</dbReference>
<accession>A0A850WXZ4</accession>
<feature type="chain" id="PRO_5032910416" evidence="2">
    <location>
        <begin position="25"/>
        <end position="216"/>
    </location>
</feature>
<dbReference type="InterPro" id="IPR013106">
    <property type="entry name" value="Ig_V-set"/>
</dbReference>
<evidence type="ECO:0000259" key="3">
    <source>
        <dbReference type="PROSITE" id="PS50835"/>
    </source>
</evidence>
<keyword evidence="5" id="KW-1185">Reference proteome</keyword>
<dbReference type="EMBL" id="WAAB01007236">
    <property type="protein sequence ID" value="NWH72925.1"/>
    <property type="molecule type" value="Genomic_DNA"/>
</dbReference>
<dbReference type="InterPro" id="IPR013783">
    <property type="entry name" value="Ig-like_fold"/>
</dbReference>
<dbReference type="Proteomes" id="UP000653271">
    <property type="component" value="Unassembled WGS sequence"/>
</dbReference>
<proteinExistence type="predicted"/>
<dbReference type="PANTHER" id="PTHR15297">
    <property type="entry name" value="IMMUNOGLOBULIN SUPERFAMILY MEMBER 6"/>
    <property type="match status" value="1"/>
</dbReference>
<reference evidence="4" key="1">
    <citation type="submission" date="2019-09" db="EMBL/GenBank/DDBJ databases">
        <title>Bird 10,000 Genomes (B10K) Project - Family phase.</title>
        <authorList>
            <person name="Zhang G."/>
        </authorList>
    </citation>
    <scope>NUCLEOTIDE SEQUENCE</scope>
    <source>
        <strain evidence="4">B10K-DU-008-47</strain>
        <tissue evidence="4">Mixed tissue sample</tissue>
    </source>
</reference>
<dbReference type="SUPFAM" id="SSF48726">
    <property type="entry name" value="Immunoglobulin"/>
    <property type="match status" value="1"/>
</dbReference>
<name>A0A850WXZ4_PIACA</name>
<evidence type="ECO:0000256" key="2">
    <source>
        <dbReference type="SAM" id="SignalP"/>
    </source>
</evidence>
<protein>
    <submittedName>
        <fullName evidence="4">IGSF6 protein</fullName>
    </submittedName>
</protein>
<dbReference type="OrthoDB" id="9905432at2759"/>
<dbReference type="InterPro" id="IPR003599">
    <property type="entry name" value="Ig_sub"/>
</dbReference>
<feature type="domain" description="Ig-like" evidence="3">
    <location>
        <begin position="49"/>
        <end position="131"/>
    </location>
</feature>
<feature type="non-terminal residue" evidence="4">
    <location>
        <position position="216"/>
    </location>
</feature>
<sequence length="216" mass="24184">MASLNKLKNVLMLAFDWILYGAGASDTCQVTVTQPRFQEADRSTHTAYLTCTFSASGCLSAPPQVLWFRFLRSEHEDLCTPGCTNHEKYKVHLSGNNSSLQINNLTVGDNAVYICGVAFPDSSSPRSKQTGDGTVLTKRAENQDSNGKLVFTFMIIASALLFLYSTTAFTFFVVYQKISSGRKIFQAIAQELQKQRYAEHCQQPDDLEDDTFYQNR</sequence>
<feature type="signal peptide" evidence="2">
    <location>
        <begin position="1"/>
        <end position="24"/>
    </location>
</feature>
<feature type="non-terminal residue" evidence="4">
    <location>
        <position position="1"/>
    </location>
</feature>
<dbReference type="SMART" id="SM00409">
    <property type="entry name" value="IG"/>
    <property type="match status" value="1"/>
</dbReference>
<comment type="caution">
    <text evidence="4">The sequence shown here is derived from an EMBL/GenBank/DDBJ whole genome shotgun (WGS) entry which is preliminary data.</text>
</comment>
<evidence type="ECO:0000313" key="5">
    <source>
        <dbReference type="Proteomes" id="UP000653271"/>
    </source>
</evidence>
<keyword evidence="1" id="KW-0472">Membrane</keyword>
<gene>
    <name evidence="4" type="primary">Igsf6</name>
    <name evidence="4" type="ORF">PIACAY_R11143</name>
</gene>
<dbReference type="AlphaFoldDB" id="A0A850WXZ4"/>
<evidence type="ECO:0000256" key="1">
    <source>
        <dbReference type="SAM" id="Phobius"/>
    </source>
</evidence>
<dbReference type="InterPro" id="IPR036179">
    <property type="entry name" value="Ig-like_dom_sf"/>
</dbReference>
<dbReference type="PROSITE" id="PS50835">
    <property type="entry name" value="IG_LIKE"/>
    <property type="match status" value="1"/>
</dbReference>